<accession>A0A261QYL8</accession>
<dbReference type="Gene3D" id="1.20.1250.20">
    <property type="entry name" value="MFS general substrate transporter like domains"/>
    <property type="match status" value="2"/>
</dbReference>
<feature type="transmembrane region" description="Helical" evidence="7">
    <location>
        <begin position="477"/>
        <end position="496"/>
    </location>
</feature>
<name>A0A261QYL8_9BORD</name>
<feature type="transmembrane region" description="Helical" evidence="7">
    <location>
        <begin position="25"/>
        <end position="51"/>
    </location>
</feature>
<feature type="domain" description="Major facilitator superfamily (MFS) profile" evidence="8">
    <location>
        <begin position="25"/>
        <end position="530"/>
    </location>
</feature>
<dbReference type="InterPro" id="IPR020846">
    <property type="entry name" value="MFS_dom"/>
</dbReference>
<reference evidence="10" key="1">
    <citation type="submission" date="2017-05" db="EMBL/GenBank/DDBJ databases">
        <title>Complete and WGS of Bordetella genogroups.</title>
        <authorList>
            <person name="Spilker T."/>
            <person name="Lipuma J."/>
        </authorList>
    </citation>
    <scope>NUCLEOTIDE SEQUENCE [LARGE SCALE GENOMIC DNA]</scope>
    <source>
        <strain evidence="10">AU18089</strain>
    </source>
</reference>
<sequence>METLAGSLNDTSTTRPLRSREMRKVIWGASLGTAFEWYDFFVYGALAAVLAPLFFPPSMGQTAAFLASLATFGVGLVLRPFGSLVFGRLGDLVGRKYTFLITIVMMGIATIGVGLLPTYATAGAWAPALLVLLRCIQGLALGGEYGGAATYVAEHAEDGKRGQHTSWIQATATVGFLLSLLVVTLTRYATTAEQFNAWGWRIPFLFSVVLLGVSIYIRAKLNESPVFLQMKAEGKTSRQPIRDAFGNWANLKYVLLALFGTVAGVTVLWYTGQFFALIFLMKWLKVEPTTAYMLVSVALLLGTPFFVLAGWMADRWGRKPVIVCGFIVGVLAVIPIFKGLTHYANPALERAIATAPVTLESSECRLRLFSGPENACERAREQLNSAGVPYTLTPSDQPGATVRVAGINADGADTAAVARALSQAGYPAQAKADEINRPMVVALIWLLVVIGCVVYGPNGAYLVELFPTKVRYSSMSMAYHIGTGYFGGFALYFATLISTTTGNIYAGLYYPIVIAAISIAVTIFLLPETRNWKLNR</sequence>
<dbReference type="EMBL" id="NEVK01000006">
    <property type="protein sequence ID" value="OZI17854.1"/>
    <property type="molecule type" value="Genomic_DNA"/>
</dbReference>
<organism evidence="9 10">
    <name type="scientific">Bordetella genomosp. 7</name>
    <dbReference type="NCBI Taxonomy" id="1416805"/>
    <lineage>
        <taxon>Bacteria</taxon>
        <taxon>Pseudomonadati</taxon>
        <taxon>Pseudomonadota</taxon>
        <taxon>Betaproteobacteria</taxon>
        <taxon>Burkholderiales</taxon>
        <taxon>Alcaligenaceae</taxon>
        <taxon>Bordetella</taxon>
    </lineage>
</organism>
<dbReference type="Pfam" id="PF00083">
    <property type="entry name" value="Sugar_tr"/>
    <property type="match status" value="1"/>
</dbReference>
<dbReference type="InterPro" id="IPR005829">
    <property type="entry name" value="Sugar_transporter_CS"/>
</dbReference>
<dbReference type="PANTHER" id="PTHR43045:SF7">
    <property type="entry name" value="MAJOR FACILITATOR SUPERFAMILY TRANSPORTER"/>
    <property type="match status" value="1"/>
</dbReference>
<dbReference type="PANTHER" id="PTHR43045">
    <property type="entry name" value="SHIKIMATE TRANSPORTER"/>
    <property type="match status" value="1"/>
</dbReference>
<evidence type="ECO:0000256" key="1">
    <source>
        <dbReference type="ARBA" id="ARBA00004651"/>
    </source>
</evidence>
<feature type="transmembrane region" description="Helical" evidence="7">
    <location>
        <begin position="63"/>
        <end position="86"/>
    </location>
</feature>
<evidence type="ECO:0000256" key="4">
    <source>
        <dbReference type="ARBA" id="ARBA00022692"/>
    </source>
</evidence>
<protein>
    <submittedName>
        <fullName evidence="9">MFS transporter</fullName>
    </submittedName>
</protein>
<gene>
    <name evidence="9" type="ORF">CAL19_12220</name>
</gene>
<evidence type="ECO:0000256" key="3">
    <source>
        <dbReference type="ARBA" id="ARBA00022475"/>
    </source>
</evidence>
<keyword evidence="6 7" id="KW-0472">Membrane</keyword>
<evidence type="ECO:0000256" key="2">
    <source>
        <dbReference type="ARBA" id="ARBA00022448"/>
    </source>
</evidence>
<evidence type="ECO:0000259" key="8">
    <source>
        <dbReference type="PROSITE" id="PS50850"/>
    </source>
</evidence>
<dbReference type="PROSITE" id="PS50850">
    <property type="entry name" value="MFS"/>
    <property type="match status" value="1"/>
</dbReference>
<keyword evidence="2" id="KW-0813">Transport</keyword>
<feature type="transmembrane region" description="Helical" evidence="7">
    <location>
        <begin position="508"/>
        <end position="526"/>
    </location>
</feature>
<keyword evidence="4 7" id="KW-0812">Transmembrane</keyword>
<dbReference type="GO" id="GO:0022857">
    <property type="term" value="F:transmembrane transporter activity"/>
    <property type="evidence" value="ECO:0007669"/>
    <property type="project" value="InterPro"/>
</dbReference>
<feature type="transmembrane region" description="Helical" evidence="7">
    <location>
        <begin position="253"/>
        <end position="280"/>
    </location>
</feature>
<feature type="transmembrane region" description="Helical" evidence="7">
    <location>
        <begin position="319"/>
        <end position="340"/>
    </location>
</feature>
<evidence type="ECO:0000313" key="10">
    <source>
        <dbReference type="Proteomes" id="UP000216947"/>
    </source>
</evidence>
<dbReference type="GO" id="GO:0005886">
    <property type="term" value="C:plasma membrane"/>
    <property type="evidence" value="ECO:0007669"/>
    <property type="project" value="UniProtKB-SubCell"/>
</dbReference>
<dbReference type="SUPFAM" id="SSF103473">
    <property type="entry name" value="MFS general substrate transporter"/>
    <property type="match status" value="1"/>
</dbReference>
<comment type="caution">
    <text evidence="9">The sequence shown here is derived from an EMBL/GenBank/DDBJ whole genome shotgun (WGS) entry which is preliminary data.</text>
</comment>
<keyword evidence="5 7" id="KW-1133">Transmembrane helix</keyword>
<feature type="transmembrane region" description="Helical" evidence="7">
    <location>
        <begin position="292"/>
        <end position="313"/>
    </location>
</feature>
<evidence type="ECO:0000256" key="6">
    <source>
        <dbReference type="ARBA" id="ARBA00023136"/>
    </source>
</evidence>
<dbReference type="RefSeq" id="WP_026640172.1">
    <property type="nucleotide sequence ID" value="NZ_NEVK01000006.1"/>
</dbReference>
<dbReference type="InterPro" id="IPR036259">
    <property type="entry name" value="MFS_trans_sf"/>
</dbReference>
<feature type="transmembrane region" description="Helical" evidence="7">
    <location>
        <begin position="198"/>
        <end position="217"/>
    </location>
</feature>
<dbReference type="PROSITE" id="PS00216">
    <property type="entry name" value="SUGAR_TRANSPORT_1"/>
    <property type="match status" value="1"/>
</dbReference>
<feature type="transmembrane region" description="Helical" evidence="7">
    <location>
        <begin position="439"/>
        <end position="457"/>
    </location>
</feature>
<comment type="subcellular location">
    <subcellularLocation>
        <location evidence="1">Cell membrane</location>
        <topology evidence="1">Multi-pass membrane protein</topology>
    </subcellularLocation>
</comment>
<dbReference type="AlphaFoldDB" id="A0A261QYL8"/>
<proteinExistence type="predicted"/>
<evidence type="ECO:0000256" key="7">
    <source>
        <dbReference type="SAM" id="Phobius"/>
    </source>
</evidence>
<keyword evidence="3" id="KW-1003">Cell membrane</keyword>
<dbReference type="InterPro" id="IPR005828">
    <property type="entry name" value="MFS_sugar_transport-like"/>
</dbReference>
<dbReference type="Proteomes" id="UP000216947">
    <property type="component" value="Unassembled WGS sequence"/>
</dbReference>
<feature type="transmembrane region" description="Helical" evidence="7">
    <location>
        <begin position="98"/>
        <end position="120"/>
    </location>
</feature>
<evidence type="ECO:0000256" key="5">
    <source>
        <dbReference type="ARBA" id="ARBA00022989"/>
    </source>
</evidence>
<keyword evidence="10" id="KW-1185">Reference proteome</keyword>
<dbReference type="PROSITE" id="PS00217">
    <property type="entry name" value="SUGAR_TRANSPORT_2"/>
    <property type="match status" value="1"/>
</dbReference>
<evidence type="ECO:0000313" key="9">
    <source>
        <dbReference type="EMBL" id="OZI17854.1"/>
    </source>
</evidence>
<feature type="transmembrane region" description="Helical" evidence="7">
    <location>
        <begin position="167"/>
        <end position="186"/>
    </location>
</feature>
<dbReference type="FunFam" id="1.20.1250.20:FF:000001">
    <property type="entry name" value="Dicarboxylate MFS transporter"/>
    <property type="match status" value="1"/>
</dbReference>